<keyword evidence="5" id="KW-1185">Reference proteome</keyword>
<reference evidence="4 5" key="1">
    <citation type="journal article" date="2016" name="Proc. Natl. Acad. Sci. U.S.A.">
        <title>Comparative genomics of biotechnologically important yeasts.</title>
        <authorList>
            <person name="Riley R."/>
            <person name="Haridas S."/>
            <person name="Wolfe K.H."/>
            <person name="Lopes M.R."/>
            <person name="Hittinger C.T."/>
            <person name="Goeker M."/>
            <person name="Salamov A.A."/>
            <person name="Wisecaver J.H."/>
            <person name="Long T.M."/>
            <person name="Calvey C.H."/>
            <person name="Aerts A.L."/>
            <person name="Barry K.W."/>
            <person name="Choi C."/>
            <person name="Clum A."/>
            <person name="Coughlan A.Y."/>
            <person name="Deshpande S."/>
            <person name="Douglass A.P."/>
            <person name="Hanson S.J."/>
            <person name="Klenk H.-P."/>
            <person name="LaButti K.M."/>
            <person name="Lapidus A."/>
            <person name="Lindquist E.A."/>
            <person name="Lipzen A.M."/>
            <person name="Meier-Kolthoff J.P."/>
            <person name="Ohm R.A."/>
            <person name="Otillar R.P."/>
            <person name="Pangilinan J.L."/>
            <person name="Peng Y."/>
            <person name="Rokas A."/>
            <person name="Rosa C.A."/>
            <person name="Scheuner C."/>
            <person name="Sibirny A.A."/>
            <person name="Slot J.C."/>
            <person name="Stielow J.B."/>
            <person name="Sun H."/>
            <person name="Kurtzman C.P."/>
            <person name="Blackwell M."/>
            <person name="Grigoriev I.V."/>
            <person name="Jeffries T.W."/>
        </authorList>
    </citation>
    <scope>NUCLEOTIDE SEQUENCE [LARGE SCALE GENOMIC DNA]</scope>
    <source>
        <strain evidence="5">ATCC 58044 / CBS 1984 / NCYC 433 / NRRL Y-366-8</strain>
    </source>
</reference>
<dbReference type="GO" id="GO:0043248">
    <property type="term" value="P:proteasome assembly"/>
    <property type="evidence" value="ECO:0007669"/>
    <property type="project" value="EnsemblFungi"/>
</dbReference>
<gene>
    <name evidence="4" type="ORF">WICANDRAFT_25831</name>
</gene>
<dbReference type="GO" id="GO:0043161">
    <property type="term" value="P:proteasome-mediated ubiquitin-dependent protein catabolic process"/>
    <property type="evidence" value="ECO:0007669"/>
    <property type="project" value="EnsemblFungi"/>
</dbReference>
<dbReference type="OrthoDB" id="1093at2759"/>
<evidence type="ECO:0000256" key="1">
    <source>
        <dbReference type="ARBA" id="ARBA00006207"/>
    </source>
</evidence>
<dbReference type="SUPFAM" id="SSF46785">
    <property type="entry name" value="Winged helix' DNA-binding domain"/>
    <property type="match status" value="1"/>
</dbReference>
<organism evidence="4 5">
    <name type="scientific">Wickerhamomyces anomalus (strain ATCC 58044 / CBS 1984 / NCYC 433 / NRRL Y-366-8)</name>
    <name type="common">Yeast</name>
    <name type="synonym">Hansenula anomala</name>
    <dbReference type="NCBI Taxonomy" id="683960"/>
    <lineage>
        <taxon>Eukaryota</taxon>
        <taxon>Fungi</taxon>
        <taxon>Dikarya</taxon>
        <taxon>Ascomycota</taxon>
        <taxon>Saccharomycotina</taxon>
        <taxon>Saccharomycetes</taxon>
        <taxon>Phaffomycetales</taxon>
        <taxon>Wickerhamomycetaceae</taxon>
        <taxon>Wickerhamomyces</taxon>
    </lineage>
</organism>
<sequence length="384" mass="44585">MSSVDNDIPGILSTLRSEADPNLAPLFYSFEDLYQRKLWHQLTGALDEFYKNPASKPVKLRLYSNFITSFKYKINQLKLVQFLLLSISEIEDANEALEYLQDLQKDLEKEEHIDKEQALIFIKIEIARLNLRLGKEIEAREFLDDITTELDKHDSVDLKISQSYFSTNSEYYKVKSDYNNFYYQSLLFLSTIQLEDLTVIDQQRLAYELSISALLADKIYNFGELLTHPILKTLEKGPYQWLIDLLFALNSGNITQFSKLLSNLEKVPLLKNSEPFLRQKICLMTLVELVFSKSIRTITFEEVSKATFLSIDEVEHLVMRALSLGLLKGSIDQINQTISISWVQPRIINQEQIDNMKQRLVAWDQNAVKLGKFMEANGKEIWIQ</sequence>
<accession>A0A1E3PA13</accession>
<dbReference type="PANTHER" id="PTHR10539:SF0">
    <property type="entry name" value="26S PROTEASOME NON-ATPASE REGULATORY SUBUNIT 13"/>
    <property type="match status" value="1"/>
</dbReference>
<name>A0A1E3PA13_WICAA</name>
<evidence type="ECO:0000313" key="5">
    <source>
        <dbReference type="Proteomes" id="UP000094112"/>
    </source>
</evidence>
<feature type="domain" description="PCI" evidence="3">
    <location>
        <begin position="180"/>
        <end position="345"/>
    </location>
</feature>
<dbReference type="InterPro" id="IPR000717">
    <property type="entry name" value="PCI_dom"/>
</dbReference>
<evidence type="ECO:0000256" key="2">
    <source>
        <dbReference type="ARBA" id="ARBA00022942"/>
    </source>
</evidence>
<dbReference type="Pfam" id="PF18261">
    <property type="entry name" value="Rpn9_C"/>
    <property type="match status" value="1"/>
</dbReference>
<dbReference type="EMBL" id="KV454208">
    <property type="protein sequence ID" value="ODQ62054.1"/>
    <property type="molecule type" value="Genomic_DNA"/>
</dbReference>
<dbReference type="GO" id="GO:0008541">
    <property type="term" value="C:proteasome regulatory particle, lid subcomplex"/>
    <property type="evidence" value="ECO:0007669"/>
    <property type="project" value="EnsemblFungi"/>
</dbReference>
<dbReference type="Pfam" id="PF22037">
    <property type="entry name" value="PSD13_N"/>
    <property type="match status" value="1"/>
</dbReference>
<dbReference type="STRING" id="683960.A0A1E3PA13"/>
<dbReference type="PROSITE" id="PS50250">
    <property type="entry name" value="PCI"/>
    <property type="match status" value="1"/>
</dbReference>
<dbReference type="PANTHER" id="PTHR10539">
    <property type="entry name" value="26S PROTEASOME NON-ATPASE REGULATORY SUBUNIT 13"/>
    <property type="match status" value="1"/>
</dbReference>
<dbReference type="RefSeq" id="XP_019041261.1">
    <property type="nucleotide sequence ID" value="XM_019181196.1"/>
</dbReference>
<dbReference type="GO" id="GO:0005198">
    <property type="term" value="F:structural molecule activity"/>
    <property type="evidence" value="ECO:0007669"/>
    <property type="project" value="EnsemblFungi"/>
</dbReference>
<evidence type="ECO:0000259" key="3">
    <source>
        <dbReference type="PROSITE" id="PS50250"/>
    </source>
</evidence>
<dbReference type="InterPro" id="IPR036390">
    <property type="entry name" value="WH_DNA-bd_sf"/>
</dbReference>
<dbReference type="Proteomes" id="UP000094112">
    <property type="component" value="Unassembled WGS sequence"/>
</dbReference>
<dbReference type="InterPro" id="IPR040798">
    <property type="entry name" value="Rpn9_C"/>
</dbReference>
<dbReference type="InterPro" id="IPR035298">
    <property type="entry name" value="PSMD13"/>
</dbReference>
<proteinExistence type="inferred from homology"/>
<dbReference type="SMART" id="SM00088">
    <property type="entry name" value="PINT"/>
    <property type="match status" value="1"/>
</dbReference>
<dbReference type="GO" id="GO:0005829">
    <property type="term" value="C:cytosol"/>
    <property type="evidence" value="ECO:0007669"/>
    <property type="project" value="EnsemblFungi"/>
</dbReference>
<dbReference type="InterPro" id="IPR054179">
    <property type="entry name" value="PSD13_N"/>
</dbReference>
<evidence type="ECO:0000313" key="4">
    <source>
        <dbReference type="EMBL" id="ODQ62054.1"/>
    </source>
</evidence>
<dbReference type="AlphaFoldDB" id="A0A1E3PA13"/>
<comment type="similarity">
    <text evidence="1">Belongs to the proteasome subunit S11 family.</text>
</comment>
<keyword evidence="2" id="KW-0647">Proteasome</keyword>
<dbReference type="GO" id="GO:0034515">
    <property type="term" value="C:proteasome storage granule"/>
    <property type="evidence" value="ECO:0007669"/>
    <property type="project" value="EnsemblFungi"/>
</dbReference>
<protein>
    <recommendedName>
        <fullName evidence="3">PCI domain-containing protein</fullName>
    </recommendedName>
</protein>
<dbReference type="GeneID" id="30198442"/>
<dbReference type="Pfam" id="PF01399">
    <property type="entry name" value="PCI"/>
    <property type="match status" value="1"/>
</dbReference>
<dbReference type="GO" id="GO:0005634">
    <property type="term" value="C:nucleus"/>
    <property type="evidence" value="ECO:0007669"/>
    <property type="project" value="EnsemblFungi"/>
</dbReference>